<reference evidence="1 2" key="1">
    <citation type="journal article" date="2012" name="J. Bacteriol.">
        <title>Genome sequence of deep-sea manganese-oxidizing bacterium Marinobacter manganoxydans MnI7-9.</title>
        <authorList>
            <person name="Wang H."/>
            <person name="Li H."/>
            <person name="Shao Z."/>
            <person name="Liao S."/>
            <person name="Johnstone L."/>
            <person name="Rensing C."/>
            <person name="Wang G."/>
        </authorList>
    </citation>
    <scope>NUCLEOTIDE SEQUENCE [LARGE SCALE GENOMIC DNA]</scope>
    <source>
        <strain evidence="1 2">MnI7-9</strain>
    </source>
</reference>
<dbReference type="AlphaFoldDB" id="G6YQF2"/>
<evidence type="ECO:0000313" key="1">
    <source>
        <dbReference type="EMBL" id="EHJ05525.1"/>
    </source>
</evidence>
<dbReference type="Proteomes" id="UP000003208">
    <property type="component" value="Unassembled WGS sequence"/>
</dbReference>
<proteinExistence type="predicted"/>
<sequence length="44" mass="4670">MNVIPVITLFGGLAAFFALAVTLRYAACKTQVVDKQNDNQLAGS</sequence>
<name>G6YQF2_9GAMM</name>
<gene>
    <name evidence="1" type="ORF">KYE_05346</name>
</gene>
<organism evidence="1 2">
    <name type="scientific">Marinobacter manganoxydans MnI7-9</name>
    <dbReference type="NCBI Taxonomy" id="1094979"/>
    <lineage>
        <taxon>Bacteria</taxon>
        <taxon>Pseudomonadati</taxon>
        <taxon>Pseudomonadota</taxon>
        <taxon>Gammaproteobacteria</taxon>
        <taxon>Pseudomonadales</taxon>
        <taxon>Marinobacteraceae</taxon>
        <taxon>Marinobacter</taxon>
    </lineage>
</organism>
<dbReference type="EMBL" id="AGTR01000018">
    <property type="protein sequence ID" value="EHJ05525.1"/>
    <property type="molecule type" value="Genomic_DNA"/>
</dbReference>
<dbReference type="PATRIC" id="fig|1094979.3.peg.1029"/>
<keyword evidence="2" id="KW-1185">Reference proteome</keyword>
<evidence type="ECO:0000313" key="2">
    <source>
        <dbReference type="Proteomes" id="UP000003208"/>
    </source>
</evidence>
<protein>
    <submittedName>
        <fullName evidence="1">Uncharacterized protein</fullName>
    </submittedName>
</protein>
<accession>G6YQF2</accession>